<dbReference type="Proteomes" id="UP000327085">
    <property type="component" value="Chromosome 3"/>
</dbReference>
<gene>
    <name evidence="1" type="ORF">ALMOND_2B028577</name>
</gene>
<dbReference type="PANTHER" id="PTHR31479:SF3">
    <property type="entry name" value="ALPHA_BETA-HYDROLASES SUPERFAMILY PROTEIN"/>
    <property type="match status" value="1"/>
</dbReference>
<proteinExistence type="predicted"/>
<evidence type="ECO:0000313" key="1">
    <source>
        <dbReference type="EMBL" id="VVA33457.1"/>
    </source>
</evidence>
<dbReference type="AlphaFoldDB" id="A0A5E4G135"/>
<organism evidence="1 2">
    <name type="scientific">Prunus dulcis</name>
    <name type="common">Almond</name>
    <name type="synonym">Amygdalus dulcis</name>
    <dbReference type="NCBI Taxonomy" id="3755"/>
    <lineage>
        <taxon>Eukaryota</taxon>
        <taxon>Viridiplantae</taxon>
        <taxon>Streptophyta</taxon>
        <taxon>Embryophyta</taxon>
        <taxon>Tracheophyta</taxon>
        <taxon>Spermatophyta</taxon>
        <taxon>Magnoliopsida</taxon>
        <taxon>eudicotyledons</taxon>
        <taxon>Gunneridae</taxon>
        <taxon>Pentapetalae</taxon>
        <taxon>rosids</taxon>
        <taxon>fabids</taxon>
        <taxon>Rosales</taxon>
        <taxon>Rosaceae</taxon>
        <taxon>Amygdaloideae</taxon>
        <taxon>Amygdaleae</taxon>
        <taxon>Prunus</taxon>
    </lineage>
</organism>
<sequence>VTLLIRDIEDDLRFLAWESLKGSVRFKAAIVVLKSAAERYGSSNACVRDIHWGLDLLSKWMYVETHLFDPPSVLLALIIGEKAGFAWKRLKSMLPLRSGAQIGSAEGDRTSGFGLKNWMPNFSGLKYPWENVYVNNTDYICCSYTEHDGAEVNNADKENVRPTNGQAAAKLFVMSKGNQKFSA</sequence>
<dbReference type="PANTHER" id="PTHR31479">
    <property type="entry name" value="ALPHA/BETA-HYDROLASES SUPERFAMILY PROTEIN"/>
    <property type="match status" value="1"/>
</dbReference>
<name>A0A5E4G135_PRUDU</name>
<reference evidence="2" key="1">
    <citation type="journal article" date="2020" name="Plant J.">
        <title>Transposons played a major role in the diversification between the closely related almond and peach genomes: results from the almond genome sequence.</title>
        <authorList>
            <person name="Alioto T."/>
            <person name="Alexiou K.G."/>
            <person name="Bardil A."/>
            <person name="Barteri F."/>
            <person name="Castanera R."/>
            <person name="Cruz F."/>
            <person name="Dhingra A."/>
            <person name="Duval H."/>
            <person name="Fernandez I Marti A."/>
            <person name="Frias L."/>
            <person name="Galan B."/>
            <person name="Garcia J.L."/>
            <person name="Howad W."/>
            <person name="Gomez-Garrido J."/>
            <person name="Gut M."/>
            <person name="Julca I."/>
            <person name="Morata J."/>
            <person name="Puigdomenech P."/>
            <person name="Ribeca P."/>
            <person name="Rubio Cabetas M.J."/>
            <person name="Vlasova A."/>
            <person name="Wirthensohn M."/>
            <person name="Garcia-Mas J."/>
            <person name="Gabaldon T."/>
            <person name="Casacuberta J.M."/>
            <person name="Arus P."/>
        </authorList>
    </citation>
    <scope>NUCLEOTIDE SEQUENCE [LARGE SCALE GENOMIC DNA]</scope>
    <source>
        <strain evidence="2">cv. Texas</strain>
    </source>
</reference>
<dbReference type="OMA" id="RTHAKAH"/>
<feature type="non-terminal residue" evidence="1">
    <location>
        <position position="1"/>
    </location>
</feature>
<accession>A0A5E4G135</accession>
<dbReference type="EMBL" id="CABIKO010000288">
    <property type="protein sequence ID" value="VVA33457.1"/>
    <property type="molecule type" value="Genomic_DNA"/>
</dbReference>
<dbReference type="InParanoid" id="A0A5E4G135"/>
<dbReference type="Gramene" id="VVA33457">
    <property type="protein sequence ID" value="VVA33457"/>
    <property type="gene ID" value="Prudul26B028577"/>
</dbReference>
<evidence type="ECO:0000313" key="2">
    <source>
        <dbReference type="Proteomes" id="UP000327085"/>
    </source>
</evidence>
<protein>
    <submittedName>
        <fullName evidence="1">PREDICTED: GDSL esterase/lipase</fullName>
    </submittedName>
</protein>